<dbReference type="Pfam" id="PF00510">
    <property type="entry name" value="COX3"/>
    <property type="match status" value="1"/>
</dbReference>
<dbReference type="SUPFAM" id="SSF81452">
    <property type="entry name" value="Cytochrome c oxidase subunit III-like"/>
    <property type="match status" value="1"/>
</dbReference>
<dbReference type="RefSeq" id="WP_308350664.1">
    <property type="nucleotide sequence ID" value="NZ_CP129971.1"/>
</dbReference>
<comment type="subcellular location">
    <subcellularLocation>
        <location evidence="6">Cell membrane</location>
        <topology evidence="6">Multi-pass membrane protein</topology>
    </subcellularLocation>
    <subcellularLocation>
        <location evidence="1">Membrane</location>
        <topology evidence="1">Multi-pass membrane protein</topology>
    </subcellularLocation>
</comment>
<evidence type="ECO:0000313" key="10">
    <source>
        <dbReference type="Proteomes" id="UP001230496"/>
    </source>
</evidence>
<dbReference type="InterPro" id="IPR000298">
    <property type="entry name" value="Cyt_c_oxidase-like_su3"/>
</dbReference>
<dbReference type="PANTHER" id="PTHR11403">
    <property type="entry name" value="CYTOCHROME C OXIDASE SUBUNIT III"/>
    <property type="match status" value="1"/>
</dbReference>
<evidence type="ECO:0000256" key="2">
    <source>
        <dbReference type="ARBA" id="ARBA00010581"/>
    </source>
</evidence>
<dbReference type="Proteomes" id="UP001230496">
    <property type="component" value="Chromosome"/>
</dbReference>
<dbReference type="EMBL" id="CP129971">
    <property type="protein sequence ID" value="WMN12507.1"/>
    <property type="molecule type" value="Genomic_DNA"/>
</dbReference>
<comment type="similarity">
    <text evidence="2 6">Belongs to the cytochrome c oxidase subunit 3 family.</text>
</comment>
<dbReference type="Gene3D" id="1.20.120.80">
    <property type="entry name" value="Cytochrome c oxidase, subunit III, four-helix bundle"/>
    <property type="match status" value="1"/>
</dbReference>
<feature type="domain" description="Heme-copper oxidase subunit III family profile" evidence="8">
    <location>
        <begin position="1"/>
        <end position="199"/>
    </location>
</feature>
<accession>A0AA51NC63</accession>
<evidence type="ECO:0000256" key="3">
    <source>
        <dbReference type="ARBA" id="ARBA00022692"/>
    </source>
</evidence>
<dbReference type="InterPro" id="IPR024791">
    <property type="entry name" value="Cyt_c/ubiquinol_Oxase_su3"/>
</dbReference>
<dbReference type="AlphaFoldDB" id="A0AA51NC63"/>
<feature type="transmembrane region" description="Helical" evidence="7">
    <location>
        <begin position="136"/>
        <end position="160"/>
    </location>
</feature>
<dbReference type="InterPro" id="IPR013833">
    <property type="entry name" value="Cyt_c_oxidase_su3_a-hlx"/>
</dbReference>
<evidence type="ECO:0000256" key="4">
    <source>
        <dbReference type="ARBA" id="ARBA00022989"/>
    </source>
</evidence>
<protein>
    <submittedName>
        <fullName evidence="9">Cytochrome c oxidase subunit 3</fullName>
    </submittedName>
</protein>
<feature type="transmembrane region" description="Helical" evidence="7">
    <location>
        <begin position="67"/>
        <end position="85"/>
    </location>
</feature>
<evidence type="ECO:0000259" key="8">
    <source>
        <dbReference type="PROSITE" id="PS50253"/>
    </source>
</evidence>
<dbReference type="PANTHER" id="PTHR11403:SF6">
    <property type="entry name" value="NITRIC OXIDE REDUCTASE SUBUNIT E"/>
    <property type="match status" value="1"/>
</dbReference>
<evidence type="ECO:0000313" key="9">
    <source>
        <dbReference type="EMBL" id="WMN12507.1"/>
    </source>
</evidence>
<evidence type="ECO:0000256" key="1">
    <source>
        <dbReference type="ARBA" id="ARBA00004141"/>
    </source>
</evidence>
<keyword evidence="3 6" id="KW-0812">Transmembrane</keyword>
<organism evidence="9 10">
    <name type="scientific">Marivirga salinarum</name>
    <dbReference type="NCBI Taxonomy" id="3059078"/>
    <lineage>
        <taxon>Bacteria</taxon>
        <taxon>Pseudomonadati</taxon>
        <taxon>Bacteroidota</taxon>
        <taxon>Cytophagia</taxon>
        <taxon>Cytophagales</taxon>
        <taxon>Marivirgaceae</taxon>
        <taxon>Marivirga</taxon>
    </lineage>
</organism>
<proteinExistence type="inferred from homology"/>
<name>A0AA51NC63_9BACT</name>
<dbReference type="InterPro" id="IPR035973">
    <property type="entry name" value="Cyt_c_oxidase_su3-like_sf"/>
</dbReference>
<keyword evidence="5 7" id="KW-0472">Membrane</keyword>
<dbReference type="GO" id="GO:0005886">
    <property type="term" value="C:plasma membrane"/>
    <property type="evidence" value="ECO:0007669"/>
    <property type="project" value="UniProtKB-SubCell"/>
</dbReference>
<evidence type="ECO:0000256" key="6">
    <source>
        <dbReference type="RuleBase" id="RU003376"/>
    </source>
</evidence>
<sequence>MELTSGIQQNKMDYKAIASPPGGILLWILILLEVFTFGLALAGLMYYRFQEPELFAQSTAVLNKTLGGINTIVLLTSGFFMALAVHYFKKENVKNGIYSMLATILVGSAFLVIKWFEYEEKLNVGLGLDENMFFTFYWLLTGFHFIHVIVGLVILTIIIVKITNKQKAIKIEDIEAGGAFWHMCDLIWLLIFPALYLVF</sequence>
<feature type="transmembrane region" description="Helical" evidence="7">
    <location>
        <begin position="97"/>
        <end position="116"/>
    </location>
</feature>
<feature type="transmembrane region" description="Helical" evidence="7">
    <location>
        <begin position="24"/>
        <end position="47"/>
    </location>
</feature>
<feature type="transmembrane region" description="Helical" evidence="7">
    <location>
        <begin position="180"/>
        <end position="198"/>
    </location>
</feature>
<reference evidence="9 10" key="1">
    <citation type="submission" date="2023-08" db="EMBL/GenBank/DDBJ databases">
        <title>Comparative genomics and taxonomic characterization of three novel marine species of genus Marivirga.</title>
        <authorList>
            <person name="Muhammad N."/>
            <person name="Kim S.-G."/>
        </authorList>
    </citation>
    <scope>NUCLEOTIDE SEQUENCE [LARGE SCALE GENOMIC DNA]</scope>
    <source>
        <strain evidence="9 10">BDSF4-3</strain>
    </source>
</reference>
<dbReference type="PROSITE" id="PS50253">
    <property type="entry name" value="COX3"/>
    <property type="match status" value="1"/>
</dbReference>
<keyword evidence="10" id="KW-1185">Reference proteome</keyword>
<evidence type="ECO:0000256" key="7">
    <source>
        <dbReference type="SAM" id="Phobius"/>
    </source>
</evidence>
<dbReference type="KEGG" id="msaa:QYS49_33805"/>
<dbReference type="GO" id="GO:0019646">
    <property type="term" value="P:aerobic electron transport chain"/>
    <property type="evidence" value="ECO:0007669"/>
    <property type="project" value="InterPro"/>
</dbReference>
<evidence type="ECO:0000256" key="5">
    <source>
        <dbReference type="ARBA" id="ARBA00023136"/>
    </source>
</evidence>
<keyword evidence="4 7" id="KW-1133">Transmembrane helix</keyword>
<gene>
    <name evidence="9" type="ORF">QYS49_33805</name>
</gene>
<dbReference type="GO" id="GO:0004129">
    <property type="term" value="F:cytochrome-c oxidase activity"/>
    <property type="evidence" value="ECO:0007669"/>
    <property type="project" value="InterPro"/>
</dbReference>